<evidence type="ECO:0000313" key="3">
    <source>
        <dbReference type="Proteomes" id="UP000034006"/>
    </source>
</evidence>
<dbReference type="InterPro" id="IPR000305">
    <property type="entry name" value="GIY-YIG_endonuc"/>
</dbReference>
<organism evidence="2 3">
    <name type="scientific">Candidatus Collierbacteria bacterium GW2011_GWB2_44_22</name>
    <dbReference type="NCBI Taxonomy" id="1618387"/>
    <lineage>
        <taxon>Bacteria</taxon>
        <taxon>Candidatus Collieribacteriota</taxon>
    </lineage>
</organism>
<dbReference type="InterPro" id="IPR035901">
    <property type="entry name" value="GIY-YIG_endonuc_sf"/>
</dbReference>
<name>A0A0G1K750_9BACT</name>
<feature type="domain" description="GIY-YIG" evidence="1">
    <location>
        <begin position="1"/>
        <end position="77"/>
    </location>
</feature>
<reference evidence="2 3" key="1">
    <citation type="journal article" date="2015" name="Nature">
        <title>rRNA introns, odd ribosomes, and small enigmatic genomes across a large radiation of phyla.</title>
        <authorList>
            <person name="Brown C.T."/>
            <person name="Hug L.A."/>
            <person name="Thomas B.C."/>
            <person name="Sharon I."/>
            <person name="Castelle C.J."/>
            <person name="Singh A."/>
            <person name="Wilkins M.J."/>
            <person name="Williams K.H."/>
            <person name="Banfield J.F."/>
        </authorList>
    </citation>
    <scope>NUCLEOTIDE SEQUENCE [LARGE SCALE GENOMIC DNA]</scope>
</reference>
<evidence type="ECO:0000259" key="1">
    <source>
        <dbReference type="PROSITE" id="PS50164"/>
    </source>
</evidence>
<protein>
    <recommendedName>
        <fullName evidence="1">GIY-YIG domain-containing protein</fullName>
    </recommendedName>
</protein>
<dbReference type="EMBL" id="LCIH01000004">
    <property type="protein sequence ID" value="KKT52127.1"/>
    <property type="molecule type" value="Genomic_DNA"/>
</dbReference>
<accession>A0A0G1K750</accession>
<evidence type="ECO:0000313" key="2">
    <source>
        <dbReference type="EMBL" id="KKT52127.1"/>
    </source>
</evidence>
<dbReference type="Pfam" id="PF01541">
    <property type="entry name" value="GIY-YIG"/>
    <property type="match status" value="1"/>
</dbReference>
<dbReference type="PROSITE" id="PS50164">
    <property type="entry name" value="GIY_YIG"/>
    <property type="match status" value="1"/>
</dbReference>
<dbReference type="Gene3D" id="3.40.1440.10">
    <property type="entry name" value="GIY-YIG endonuclease"/>
    <property type="match status" value="1"/>
</dbReference>
<dbReference type="SUPFAM" id="SSF82771">
    <property type="entry name" value="GIY-YIG endonuclease"/>
    <property type="match status" value="1"/>
</dbReference>
<comment type="caution">
    <text evidence="2">The sequence shown here is derived from an EMBL/GenBank/DDBJ whole genome shotgun (WGS) entry which is preliminary data.</text>
</comment>
<dbReference type="STRING" id="1618387.UW44_C0004G0032"/>
<dbReference type="Proteomes" id="UP000034006">
    <property type="component" value="Unassembled WGS sequence"/>
</dbReference>
<sequence length="85" mass="9908">MFYVYIVQSNSLKSFYTGMTVDIDRRLAEHNGHHKSTRTTLILSDYELIFCQIVDSRLEARQLEEFLKSGYGREVRDEIIGSMGQ</sequence>
<proteinExistence type="predicted"/>
<gene>
    <name evidence="2" type="ORF">UW44_C0004G0032</name>
</gene>
<dbReference type="AlphaFoldDB" id="A0A0G1K750"/>